<evidence type="ECO:0000256" key="4">
    <source>
        <dbReference type="ARBA" id="ARBA00023015"/>
    </source>
</evidence>
<gene>
    <name evidence="7" type="primary">nrdR</name>
    <name evidence="9" type="ORF">A2V81_00100</name>
</gene>
<dbReference type="AlphaFoldDB" id="A0A1F4XL85"/>
<dbReference type="PANTHER" id="PTHR30455">
    <property type="entry name" value="TRANSCRIPTIONAL REPRESSOR NRDR"/>
    <property type="match status" value="1"/>
</dbReference>
<dbReference type="InterPro" id="IPR003796">
    <property type="entry name" value="RNR_NrdR-like"/>
</dbReference>
<dbReference type="GO" id="GO:0003677">
    <property type="term" value="F:DNA binding"/>
    <property type="evidence" value="ECO:0007669"/>
    <property type="project" value="UniProtKB-KW"/>
</dbReference>
<keyword evidence="5 7" id="KW-0238">DNA-binding</keyword>
<comment type="function">
    <text evidence="7">Negatively regulates transcription of bacterial ribonucleotide reductase nrd genes and operons by binding to NrdR-boxes.</text>
</comment>
<keyword evidence="7" id="KW-0479">Metal-binding</keyword>
<dbReference type="HAMAP" id="MF_00440">
    <property type="entry name" value="NrdR"/>
    <property type="match status" value="1"/>
</dbReference>
<evidence type="ECO:0000256" key="2">
    <source>
        <dbReference type="ARBA" id="ARBA00022741"/>
    </source>
</evidence>
<dbReference type="InterPro" id="IPR055173">
    <property type="entry name" value="NrdR-like_N"/>
</dbReference>
<protein>
    <recommendedName>
        <fullName evidence="7">Transcriptional repressor NrdR</fullName>
    </recommendedName>
</protein>
<feature type="zinc finger region" evidence="7">
    <location>
        <begin position="3"/>
        <end position="34"/>
    </location>
</feature>
<name>A0A1F4XL85_9BACT</name>
<sequence>MECPRCHKLESAVVDSRLAEHNKAIRRRRQCDKCGFRFSTIERIRQEAFVVIKKDGTREPYNRQKLEEGIWKACIKRPIDQEQIDRLLTKLEAKWALRKEIPSTKIGKDVMGALLKLDQVAYIRFASVYDSFSDLNSFQKLLTSLRSTKK</sequence>
<dbReference type="Pfam" id="PF03477">
    <property type="entry name" value="ATP-cone"/>
    <property type="match status" value="1"/>
</dbReference>
<dbReference type="STRING" id="1817814.A2V81_00100"/>
<dbReference type="PANTHER" id="PTHR30455:SF2">
    <property type="entry name" value="TRANSCRIPTIONAL REPRESSOR NRDR"/>
    <property type="match status" value="1"/>
</dbReference>
<proteinExistence type="inferred from homology"/>
<dbReference type="GO" id="GO:0008270">
    <property type="term" value="F:zinc ion binding"/>
    <property type="evidence" value="ECO:0007669"/>
    <property type="project" value="UniProtKB-UniRule"/>
</dbReference>
<keyword evidence="7" id="KW-0863">Zinc-finger</keyword>
<dbReference type="InterPro" id="IPR005144">
    <property type="entry name" value="ATP-cone_dom"/>
</dbReference>
<dbReference type="EMBL" id="MEWR01000006">
    <property type="protein sequence ID" value="OGC82455.1"/>
    <property type="molecule type" value="Genomic_DNA"/>
</dbReference>
<comment type="similarity">
    <text evidence="7">Belongs to the NrdR family.</text>
</comment>
<dbReference type="NCBIfam" id="TIGR00244">
    <property type="entry name" value="transcriptional regulator NrdR"/>
    <property type="match status" value="1"/>
</dbReference>
<feature type="domain" description="ATP-cone" evidence="8">
    <location>
        <begin position="49"/>
        <end position="137"/>
    </location>
</feature>
<reference evidence="9 10" key="1">
    <citation type="journal article" date="2016" name="Nat. Commun.">
        <title>Thousands of microbial genomes shed light on interconnected biogeochemical processes in an aquifer system.</title>
        <authorList>
            <person name="Anantharaman K."/>
            <person name="Brown C.T."/>
            <person name="Hug L.A."/>
            <person name="Sharon I."/>
            <person name="Castelle C.J."/>
            <person name="Probst A.J."/>
            <person name="Thomas B.C."/>
            <person name="Singh A."/>
            <person name="Wilkins M.J."/>
            <person name="Karaoz U."/>
            <person name="Brodie E.L."/>
            <person name="Williams K.H."/>
            <person name="Hubbard S.S."/>
            <person name="Banfield J.F."/>
        </authorList>
    </citation>
    <scope>NUCLEOTIDE SEQUENCE [LARGE SCALE GENOMIC DNA]</scope>
</reference>
<dbReference type="Pfam" id="PF22811">
    <property type="entry name" value="Zn_ribbon_NrdR"/>
    <property type="match status" value="1"/>
</dbReference>
<dbReference type="GO" id="GO:0005524">
    <property type="term" value="F:ATP binding"/>
    <property type="evidence" value="ECO:0007669"/>
    <property type="project" value="UniProtKB-UniRule"/>
</dbReference>
<evidence type="ECO:0000256" key="7">
    <source>
        <dbReference type="HAMAP-Rule" id="MF_00440"/>
    </source>
</evidence>
<comment type="cofactor">
    <cofactor evidence="7">
        <name>Zn(2+)</name>
        <dbReference type="ChEBI" id="CHEBI:29105"/>
    </cofactor>
    <text evidence="7">Binds 1 zinc ion.</text>
</comment>
<evidence type="ECO:0000256" key="5">
    <source>
        <dbReference type="ARBA" id="ARBA00023125"/>
    </source>
</evidence>
<comment type="caution">
    <text evidence="9">The sequence shown here is derived from an EMBL/GenBank/DDBJ whole genome shotgun (WGS) entry which is preliminary data.</text>
</comment>
<keyword evidence="4 7" id="KW-0805">Transcription regulation</keyword>
<evidence type="ECO:0000256" key="6">
    <source>
        <dbReference type="ARBA" id="ARBA00023163"/>
    </source>
</evidence>
<keyword evidence="3 7" id="KW-0067">ATP-binding</keyword>
<evidence type="ECO:0000313" key="10">
    <source>
        <dbReference type="Proteomes" id="UP000177614"/>
    </source>
</evidence>
<evidence type="ECO:0000256" key="3">
    <source>
        <dbReference type="ARBA" id="ARBA00022840"/>
    </source>
</evidence>
<keyword evidence="2 7" id="KW-0547">Nucleotide-binding</keyword>
<keyword evidence="6 7" id="KW-0804">Transcription</keyword>
<evidence type="ECO:0000313" key="9">
    <source>
        <dbReference type="EMBL" id="OGC82455.1"/>
    </source>
</evidence>
<dbReference type="PROSITE" id="PS51161">
    <property type="entry name" value="ATP_CONE"/>
    <property type="match status" value="1"/>
</dbReference>
<accession>A0A1F4XL85</accession>
<dbReference type="GO" id="GO:0045892">
    <property type="term" value="P:negative regulation of DNA-templated transcription"/>
    <property type="evidence" value="ECO:0007669"/>
    <property type="project" value="UniProtKB-UniRule"/>
</dbReference>
<keyword evidence="1 7" id="KW-0678">Repressor</keyword>
<evidence type="ECO:0000259" key="8">
    <source>
        <dbReference type="PROSITE" id="PS51161"/>
    </source>
</evidence>
<evidence type="ECO:0000256" key="1">
    <source>
        <dbReference type="ARBA" id="ARBA00022491"/>
    </source>
</evidence>
<keyword evidence="7" id="KW-0862">Zinc</keyword>
<organism evidence="9 10">
    <name type="scientific">Candidatus Abawacabacteria bacterium RBG_16_42_10</name>
    <dbReference type="NCBI Taxonomy" id="1817814"/>
    <lineage>
        <taxon>Bacteria</taxon>
        <taxon>Candidatus Abawacaibacteriota</taxon>
    </lineage>
</organism>
<dbReference type="Proteomes" id="UP000177614">
    <property type="component" value="Unassembled WGS sequence"/>
</dbReference>